<keyword evidence="1" id="KW-0812">Transmembrane</keyword>
<keyword evidence="1" id="KW-0472">Membrane</keyword>
<dbReference type="InParanoid" id="F8Q0P3"/>
<evidence type="ECO:0000313" key="2">
    <source>
        <dbReference type="EMBL" id="EGN97872.1"/>
    </source>
</evidence>
<organism evidence="3">
    <name type="scientific">Serpula lacrymans var. lacrymans (strain S7.3)</name>
    <name type="common">Dry rot fungus</name>
    <dbReference type="NCBI Taxonomy" id="936435"/>
    <lineage>
        <taxon>Eukaryota</taxon>
        <taxon>Fungi</taxon>
        <taxon>Dikarya</taxon>
        <taxon>Basidiomycota</taxon>
        <taxon>Agaricomycotina</taxon>
        <taxon>Agaricomycetes</taxon>
        <taxon>Agaricomycetidae</taxon>
        <taxon>Boletales</taxon>
        <taxon>Coniophorineae</taxon>
        <taxon>Serpulaceae</taxon>
        <taxon>Serpula</taxon>
    </lineage>
</organism>
<evidence type="ECO:0000256" key="1">
    <source>
        <dbReference type="SAM" id="Phobius"/>
    </source>
</evidence>
<name>F8Q0P3_SERL3</name>
<proteinExistence type="predicted"/>
<dbReference type="AlphaFoldDB" id="F8Q0P3"/>
<dbReference type="EMBL" id="GL945481">
    <property type="protein sequence ID" value="EGN97872.1"/>
    <property type="molecule type" value="Genomic_DNA"/>
</dbReference>
<reference evidence="3" key="1">
    <citation type="journal article" date="2011" name="Science">
        <title>The plant cell wall-decomposing machinery underlies the functional diversity of forest fungi.</title>
        <authorList>
            <person name="Eastwood D.C."/>
            <person name="Floudas D."/>
            <person name="Binder M."/>
            <person name="Majcherczyk A."/>
            <person name="Schneider P."/>
            <person name="Aerts A."/>
            <person name="Asiegbu F.O."/>
            <person name="Baker S.E."/>
            <person name="Barry K."/>
            <person name="Bendiksby M."/>
            <person name="Blumentritt M."/>
            <person name="Coutinho P.M."/>
            <person name="Cullen D."/>
            <person name="de Vries R.P."/>
            <person name="Gathman A."/>
            <person name="Goodell B."/>
            <person name="Henrissat B."/>
            <person name="Ihrmark K."/>
            <person name="Kauserud H."/>
            <person name="Kohler A."/>
            <person name="LaButti K."/>
            <person name="Lapidus A."/>
            <person name="Lavin J.L."/>
            <person name="Lee Y.-H."/>
            <person name="Lindquist E."/>
            <person name="Lilly W."/>
            <person name="Lucas S."/>
            <person name="Morin E."/>
            <person name="Murat C."/>
            <person name="Oguiza J.A."/>
            <person name="Park J."/>
            <person name="Pisabarro A.G."/>
            <person name="Riley R."/>
            <person name="Rosling A."/>
            <person name="Salamov A."/>
            <person name="Schmidt O."/>
            <person name="Schmutz J."/>
            <person name="Skrede I."/>
            <person name="Stenlid J."/>
            <person name="Wiebenga A."/>
            <person name="Xie X."/>
            <person name="Kuees U."/>
            <person name="Hibbett D.S."/>
            <person name="Hoffmeister D."/>
            <person name="Hoegberg N."/>
            <person name="Martin F."/>
            <person name="Grigoriev I.V."/>
            <person name="Watkinson S.C."/>
        </authorList>
    </citation>
    <scope>NUCLEOTIDE SEQUENCE [LARGE SCALE GENOMIC DNA]</scope>
    <source>
        <strain evidence="3">strain S7.3</strain>
    </source>
</reference>
<accession>F8Q0P3</accession>
<dbReference type="Proteomes" id="UP000008063">
    <property type="component" value="Unassembled WGS sequence"/>
</dbReference>
<dbReference type="HOGENOM" id="CLU_2147400_0_0_1"/>
<evidence type="ECO:0000313" key="3">
    <source>
        <dbReference type="Proteomes" id="UP000008063"/>
    </source>
</evidence>
<keyword evidence="1" id="KW-1133">Transmembrane helix</keyword>
<sequence>MVTHKIKPNKRLYAPKNAFQTPILRLLLLFFIGMGMGVALGSLKNPRTSGNLTEFDTSLPVVRDRTGQREGAGGVLSARLLRSREFSSWKERRRSCPRGLILSSRTSDGPAE</sequence>
<gene>
    <name evidence="2" type="ORF">SERLA73DRAFT_138011</name>
</gene>
<feature type="transmembrane region" description="Helical" evidence="1">
    <location>
        <begin position="23"/>
        <end position="43"/>
    </location>
</feature>
<keyword evidence="3" id="KW-1185">Reference proteome</keyword>
<protein>
    <submittedName>
        <fullName evidence="2">Uncharacterized protein</fullName>
    </submittedName>
</protein>